<evidence type="ECO:0000313" key="6">
    <source>
        <dbReference type="EMBL" id="KAJ3572651.1"/>
    </source>
</evidence>
<dbReference type="GO" id="GO:0016020">
    <property type="term" value="C:membrane"/>
    <property type="evidence" value="ECO:0007669"/>
    <property type="project" value="UniProtKB-SubCell"/>
</dbReference>
<dbReference type="EMBL" id="JANPWZ010000748">
    <property type="protein sequence ID" value="KAJ3572651.1"/>
    <property type="molecule type" value="Genomic_DNA"/>
</dbReference>
<dbReference type="SUPFAM" id="SSF144083">
    <property type="entry name" value="Magnesium transport protein CorA, transmembrane region"/>
    <property type="match status" value="1"/>
</dbReference>
<evidence type="ECO:0000256" key="4">
    <source>
        <dbReference type="ARBA" id="ARBA00023136"/>
    </source>
</evidence>
<dbReference type="Proteomes" id="UP001148614">
    <property type="component" value="Unassembled WGS sequence"/>
</dbReference>
<organism evidence="6 7">
    <name type="scientific">Xylaria arbuscula</name>
    <dbReference type="NCBI Taxonomy" id="114810"/>
    <lineage>
        <taxon>Eukaryota</taxon>
        <taxon>Fungi</taxon>
        <taxon>Dikarya</taxon>
        <taxon>Ascomycota</taxon>
        <taxon>Pezizomycotina</taxon>
        <taxon>Sordariomycetes</taxon>
        <taxon>Xylariomycetidae</taxon>
        <taxon>Xylariales</taxon>
        <taxon>Xylariaceae</taxon>
        <taxon>Xylaria</taxon>
    </lineage>
</organism>
<accession>A0A9W8TNK8</accession>
<dbReference type="VEuPathDB" id="FungiDB:F4678DRAFT_28556"/>
<proteinExistence type="predicted"/>
<evidence type="ECO:0000256" key="3">
    <source>
        <dbReference type="ARBA" id="ARBA00022989"/>
    </source>
</evidence>
<comment type="subcellular location">
    <subcellularLocation>
        <location evidence="1">Membrane</location>
        <topology evidence="1">Multi-pass membrane protein</topology>
    </subcellularLocation>
</comment>
<dbReference type="InterPro" id="IPR045863">
    <property type="entry name" value="CorA_TM1_TM2"/>
</dbReference>
<evidence type="ECO:0000256" key="1">
    <source>
        <dbReference type="ARBA" id="ARBA00004141"/>
    </source>
</evidence>
<evidence type="ECO:0000256" key="2">
    <source>
        <dbReference type="ARBA" id="ARBA00022692"/>
    </source>
</evidence>
<keyword evidence="4 5" id="KW-0472">Membrane</keyword>
<feature type="transmembrane region" description="Helical" evidence="5">
    <location>
        <begin position="329"/>
        <end position="349"/>
    </location>
</feature>
<feature type="transmembrane region" description="Helical" evidence="5">
    <location>
        <begin position="361"/>
        <end position="383"/>
    </location>
</feature>
<reference evidence="6" key="1">
    <citation type="submission" date="2022-07" db="EMBL/GenBank/DDBJ databases">
        <title>Genome Sequence of Xylaria arbuscula.</title>
        <authorList>
            <person name="Buettner E."/>
        </authorList>
    </citation>
    <scope>NUCLEOTIDE SEQUENCE</scope>
    <source>
        <strain evidence="6">VT107</strain>
    </source>
</reference>
<evidence type="ECO:0000256" key="5">
    <source>
        <dbReference type="SAM" id="Phobius"/>
    </source>
</evidence>
<keyword evidence="3 5" id="KW-1133">Transmembrane helix</keyword>
<dbReference type="Gene3D" id="1.20.58.340">
    <property type="entry name" value="Magnesium transport protein CorA, transmembrane region"/>
    <property type="match status" value="1"/>
</dbReference>
<keyword evidence="2 5" id="KW-0812">Transmembrane</keyword>
<keyword evidence="7" id="KW-1185">Reference proteome</keyword>
<dbReference type="Pfam" id="PF01544">
    <property type="entry name" value="CorA"/>
    <property type="match status" value="1"/>
</dbReference>
<name>A0A9W8TNK8_9PEZI</name>
<comment type="caution">
    <text evidence="6">The sequence shown here is derived from an EMBL/GenBank/DDBJ whole genome shotgun (WGS) entry which is preliminary data.</text>
</comment>
<evidence type="ECO:0000313" key="7">
    <source>
        <dbReference type="Proteomes" id="UP001148614"/>
    </source>
</evidence>
<dbReference type="GO" id="GO:0046873">
    <property type="term" value="F:metal ion transmembrane transporter activity"/>
    <property type="evidence" value="ECO:0007669"/>
    <property type="project" value="InterPro"/>
</dbReference>
<dbReference type="InterPro" id="IPR002523">
    <property type="entry name" value="MgTranspt_CorA/ZnTranspt_ZntB"/>
</dbReference>
<gene>
    <name evidence="6" type="ORF">NPX13_g4979</name>
</gene>
<sequence>MATSIDPNEESLYLKYLMSKNEYKPWMRSLSPTEPLSGLSFIGFKVLDITSSGISSSQRYRPDDNYANLKDIAFSHGTRLIVFERESRPLVQDRIGPMHEVEPEFFRAVAESHVPEYLVGGRPRHLSLGYGWTAVIKRRNSLLVSSTNYTRSSCFERRRGHNLTLGPSYAFLHDEYYNTVYLRRNKSFYVNAHQNPLLLLLPILEVHAAFLTEELDDAEACFRSARMSNELDLTEIAWDSLRMMKHDGMNPLKCVELYARSNEEGEILESDEFKKLKERFQRIEDQISCTEALTRDYLQHQVGRASLEDSRASIKQARISIEESRRTKLVTVLAIFFVPISLSTSVFDMNIDELNENGQSLWVFVLTTVFIVAATMTIWGTMYQWQKYNSLPKGGHEGKSWLTRFRCLLHLVFHRHSIWAWKSGILVSLLMDGRVAFLRSCRSCMFDGFYYGNAPHTANHDVHKPCGYIMDHVGSRGAFKLSDLEDQLDAKREE</sequence>
<protein>
    <submittedName>
        <fullName evidence="6">Uncharacterized protein</fullName>
    </submittedName>
</protein>
<dbReference type="AlphaFoldDB" id="A0A9W8TNK8"/>